<gene>
    <name evidence="2" type="ORF">UFB30_00040</name>
</gene>
<evidence type="ECO:0000313" key="3">
    <source>
        <dbReference type="Proteomes" id="UP001292084"/>
    </source>
</evidence>
<dbReference type="InterPro" id="IPR003607">
    <property type="entry name" value="HD/PDEase_dom"/>
</dbReference>
<accession>A0ABU5KH51</accession>
<proteinExistence type="predicted"/>
<protein>
    <submittedName>
        <fullName evidence="2">HD-GYP domain-containing protein</fullName>
        <ecNumber evidence="2">3.1.4.-</ecNumber>
    </submittedName>
</protein>
<dbReference type="Pfam" id="PF13487">
    <property type="entry name" value="HD_5"/>
    <property type="match status" value="1"/>
</dbReference>
<sequence>MKVSVHDLTEGCRIAQDIMGLTANPIIKKGTELSSIHFEALRAFNIQHVEVYSKLADGSKVEAEPVREEAGSIVVAAEEPPLKKQYMELISYYNGVFNAWQSGGKLDIVALKSRLMPLLRQVAKHKDVIYQLHRWSEAKSYIAHHSVSTAIISYLLAEKAGYDQGGCIQLAVAGILTDTGMAKMPLSILKKSGPLTQEEAIEIRKHPLYSYQYIMDSPLLKNEMKAAILQHHERLDGSGYPKGSRGKDISRSSQVLALADVFHAMTSERLYRAKKSPFRALEIIWEDELGKFDIALLKALQEIVGGLATGTRVILSDDRTAEVIFTQPQHLLRPMIKAEGSEDIIDLTKERKLYIEQVIS</sequence>
<name>A0ABU5KH51_9BACL</name>
<evidence type="ECO:0000259" key="1">
    <source>
        <dbReference type="PROSITE" id="PS51832"/>
    </source>
</evidence>
<comment type="caution">
    <text evidence="2">The sequence shown here is derived from an EMBL/GenBank/DDBJ whole genome shotgun (WGS) entry which is preliminary data.</text>
</comment>
<dbReference type="CDD" id="cd00077">
    <property type="entry name" value="HDc"/>
    <property type="match status" value="1"/>
</dbReference>
<reference evidence="2 3" key="1">
    <citation type="submission" date="2023-12" db="EMBL/GenBank/DDBJ databases">
        <title>Jeotgalibacillus haloalkaliphilus sp. nov., a novel salt-tolerant bacteria, isolated from the estuary of the Fenhe River into the Yellow River.</title>
        <authorList>
            <person name="Li Y."/>
        </authorList>
    </citation>
    <scope>NUCLEOTIDE SEQUENCE [LARGE SCALE GENOMIC DNA]</scope>
    <source>
        <strain evidence="2 3">HH7-29</strain>
    </source>
</reference>
<dbReference type="PROSITE" id="PS51832">
    <property type="entry name" value="HD_GYP"/>
    <property type="match status" value="1"/>
</dbReference>
<dbReference type="SMART" id="SM00471">
    <property type="entry name" value="HDc"/>
    <property type="match status" value="1"/>
</dbReference>
<dbReference type="SUPFAM" id="SSF109604">
    <property type="entry name" value="HD-domain/PDEase-like"/>
    <property type="match status" value="1"/>
</dbReference>
<dbReference type="Gene3D" id="1.10.3210.10">
    <property type="entry name" value="Hypothetical protein af1432"/>
    <property type="match status" value="1"/>
</dbReference>
<keyword evidence="2" id="KW-0378">Hydrolase</keyword>
<dbReference type="EMBL" id="JAXQNN010000001">
    <property type="protein sequence ID" value="MDZ5710583.1"/>
    <property type="molecule type" value="Genomic_DNA"/>
</dbReference>
<evidence type="ECO:0000313" key="2">
    <source>
        <dbReference type="EMBL" id="MDZ5710583.1"/>
    </source>
</evidence>
<dbReference type="GO" id="GO:0016787">
    <property type="term" value="F:hydrolase activity"/>
    <property type="evidence" value="ECO:0007669"/>
    <property type="project" value="UniProtKB-KW"/>
</dbReference>
<organism evidence="2 3">
    <name type="scientific">Jeotgalibacillus haloalkalitolerans</name>
    <dbReference type="NCBI Taxonomy" id="3104292"/>
    <lineage>
        <taxon>Bacteria</taxon>
        <taxon>Bacillati</taxon>
        <taxon>Bacillota</taxon>
        <taxon>Bacilli</taxon>
        <taxon>Bacillales</taxon>
        <taxon>Caryophanaceae</taxon>
        <taxon>Jeotgalibacillus</taxon>
    </lineage>
</organism>
<dbReference type="PANTHER" id="PTHR43155:SF2">
    <property type="entry name" value="CYCLIC DI-GMP PHOSPHODIESTERASE PA4108"/>
    <property type="match status" value="1"/>
</dbReference>
<keyword evidence="3" id="KW-1185">Reference proteome</keyword>
<dbReference type="PANTHER" id="PTHR43155">
    <property type="entry name" value="CYCLIC DI-GMP PHOSPHODIESTERASE PA4108-RELATED"/>
    <property type="match status" value="1"/>
</dbReference>
<dbReference type="RefSeq" id="WP_322419631.1">
    <property type="nucleotide sequence ID" value="NZ_JAXQNN010000001.1"/>
</dbReference>
<dbReference type="Proteomes" id="UP001292084">
    <property type="component" value="Unassembled WGS sequence"/>
</dbReference>
<dbReference type="EC" id="3.1.4.-" evidence="2"/>
<dbReference type="InterPro" id="IPR037522">
    <property type="entry name" value="HD_GYP_dom"/>
</dbReference>
<feature type="domain" description="HD-GYP" evidence="1">
    <location>
        <begin position="121"/>
        <end position="316"/>
    </location>
</feature>